<evidence type="ECO:0000313" key="7">
    <source>
        <dbReference type="Proteomes" id="UP000652013"/>
    </source>
</evidence>
<dbReference type="GO" id="GO:0016987">
    <property type="term" value="F:sigma factor activity"/>
    <property type="evidence" value="ECO:0007669"/>
    <property type="project" value="UniProtKB-KW"/>
</dbReference>
<dbReference type="InterPro" id="IPR013324">
    <property type="entry name" value="RNA_pol_sigma_r3/r4-like"/>
</dbReference>
<dbReference type="EMBL" id="BOOY01000039">
    <property type="protein sequence ID" value="GIJ06244.1"/>
    <property type="molecule type" value="Genomic_DNA"/>
</dbReference>
<evidence type="ECO:0000256" key="1">
    <source>
        <dbReference type="ARBA" id="ARBA00010641"/>
    </source>
</evidence>
<dbReference type="Pfam" id="PF08281">
    <property type="entry name" value="Sigma70_r4_2"/>
    <property type="match status" value="1"/>
</dbReference>
<name>A0A8J3YDV6_9ACTN</name>
<gene>
    <name evidence="6" type="ORF">Sya03_55960</name>
</gene>
<dbReference type="InterPro" id="IPR036388">
    <property type="entry name" value="WH-like_DNA-bd_sf"/>
</dbReference>
<dbReference type="PANTHER" id="PTHR43133:SF25">
    <property type="entry name" value="RNA POLYMERASE SIGMA FACTOR RFAY-RELATED"/>
    <property type="match status" value="1"/>
</dbReference>
<dbReference type="InterPro" id="IPR014284">
    <property type="entry name" value="RNA_pol_sigma-70_dom"/>
</dbReference>
<dbReference type="AlphaFoldDB" id="A0A8J3YDV6"/>
<dbReference type="RefSeq" id="WP_239107906.1">
    <property type="nucleotide sequence ID" value="NZ_BOOY01000039.1"/>
</dbReference>
<keyword evidence="2" id="KW-0805">Transcription regulation</keyword>
<dbReference type="PANTHER" id="PTHR43133">
    <property type="entry name" value="RNA POLYMERASE ECF-TYPE SIGMA FACTO"/>
    <property type="match status" value="1"/>
</dbReference>
<keyword evidence="7" id="KW-1185">Reference proteome</keyword>
<organism evidence="6 7">
    <name type="scientific">Spirilliplanes yamanashiensis</name>
    <dbReference type="NCBI Taxonomy" id="42233"/>
    <lineage>
        <taxon>Bacteria</taxon>
        <taxon>Bacillati</taxon>
        <taxon>Actinomycetota</taxon>
        <taxon>Actinomycetes</taxon>
        <taxon>Micromonosporales</taxon>
        <taxon>Micromonosporaceae</taxon>
        <taxon>Spirilliplanes</taxon>
    </lineage>
</organism>
<dbReference type="InterPro" id="IPR013325">
    <property type="entry name" value="RNA_pol_sigma_r2"/>
</dbReference>
<evidence type="ECO:0000256" key="4">
    <source>
        <dbReference type="ARBA" id="ARBA00023163"/>
    </source>
</evidence>
<proteinExistence type="inferred from homology"/>
<evidence type="ECO:0000313" key="6">
    <source>
        <dbReference type="EMBL" id="GIJ06244.1"/>
    </source>
</evidence>
<reference evidence="6" key="1">
    <citation type="submission" date="2021-01" db="EMBL/GenBank/DDBJ databases">
        <title>Whole genome shotgun sequence of Spirilliplanes yamanashiensis NBRC 15828.</title>
        <authorList>
            <person name="Komaki H."/>
            <person name="Tamura T."/>
        </authorList>
    </citation>
    <scope>NUCLEOTIDE SEQUENCE</scope>
    <source>
        <strain evidence="6">NBRC 15828</strain>
    </source>
</reference>
<protein>
    <recommendedName>
        <fullName evidence="5">RNA polymerase sigma factor 70 region 4 type 2 domain-containing protein</fullName>
    </recommendedName>
</protein>
<evidence type="ECO:0000256" key="2">
    <source>
        <dbReference type="ARBA" id="ARBA00023015"/>
    </source>
</evidence>
<dbReference type="Proteomes" id="UP000652013">
    <property type="component" value="Unassembled WGS sequence"/>
</dbReference>
<keyword evidence="3" id="KW-0731">Sigma factor</keyword>
<dbReference type="InterPro" id="IPR013249">
    <property type="entry name" value="RNA_pol_sigma70_r4_t2"/>
</dbReference>
<dbReference type="NCBIfam" id="TIGR02937">
    <property type="entry name" value="sigma70-ECF"/>
    <property type="match status" value="1"/>
</dbReference>
<dbReference type="SUPFAM" id="SSF88946">
    <property type="entry name" value="Sigma2 domain of RNA polymerase sigma factors"/>
    <property type="match status" value="1"/>
</dbReference>
<dbReference type="Gene3D" id="1.10.1740.10">
    <property type="match status" value="1"/>
</dbReference>
<dbReference type="InterPro" id="IPR039425">
    <property type="entry name" value="RNA_pol_sigma-70-like"/>
</dbReference>
<dbReference type="GO" id="GO:0006352">
    <property type="term" value="P:DNA-templated transcription initiation"/>
    <property type="evidence" value="ECO:0007669"/>
    <property type="project" value="InterPro"/>
</dbReference>
<dbReference type="GO" id="GO:0003677">
    <property type="term" value="F:DNA binding"/>
    <property type="evidence" value="ECO:0007669"/>
    <property type="project" value="InterPro"/>
</dbReference>
<dbReference type="Gene3D" id="1.10.10.10">
    <property type="entry name" value="Winged helix-like DNA-binding domain superfamily/Winged helix DNA-binding domain"/>
    <property type="match status" value="1"/>
</dbReference>
<evidence type="ECO:0000259" key="5">
    <source>
        <dbReference type="Pfam" id="PF08281"/>
    </source>
</evidence>
<keyword evidence="4" id="KW-0804">Transcription</keyword>
<comment type="caution">
    <text evidence="6">The sequence shown here is derived from an EMBL/GenBank/DDBJ whole genome shotgun (WGS) entry which is preliminary data.</text>
</comment>
<evidence type="ECO:0000256" key="3">
    <source>
        <dbReference type="ARBA" id="ARBA00023082"/>
    </source>
</evidence>
<dbReference type="SUPFAM" id="SSF88659">
    <property type="entry name" value="Sigma3 and sigma4 domains of RNA polymerase sigma factors"/>
    <property type="match status" value="1"/>
</dbReference>
<sequence length="180" mass="19836">MELVDAQARRARFEAVARGVVEPLRRYLARRADPATAEDVLSETLLVCWRRLDEMPAEQLPWAYGVARNCLANAERARRRQDRLVARIARVDPPPVAAAGPGGDDGGVVEALAALRAGDAELLRLWAWEELTPAEIAVVLGVSANAVAIRLHRARQRLRDVLRQQAADAGHEESTEGRRP</sequence>
<feature type="domain" description="RNA polymerase sigma factor 70 region 4 type 2" evidence="5">
    <location>
        <begin position="109"/>
        <end position="158"/>
    </location>
</feature>
<accession>A0A8J3YDV6</accession>
<comment type="similarity">
    <text evidence="1">Belongs to the sigma-70 factor family. ECF subfamily.</text>
</comment>